<protein>
    <submittedName>
        <fullName evidence="1">Uncharacterized protein</fullName>
    </submittedName>
</protein>
<evidence type="ECO:0000313" key="1">
    <source>
        <dbReference type="EMBL" id="KAF7505161.1"/>
    </source>
</evidence>
<proteinExistence type="predicted"/>
<dbReference type="EMBL" id="JAACFV010000117">
    <property type="protein sequence ID" value="KAF7505161.1"/>
    <property type="molecule type" value="Genomic_DNA"/>
</dbReference>
<organism evidence="1 2">
    <name type="scientific">Endocarpon pusillum</name>
    <dbReference type="NCBI Taxonomy" id="364733"/>
    <lineage>
        <taxon>Eukaryota</taxon>
        <taxon>Fungi</taxon>
        <taxon>Dikarya</taxon>
        <taxon>Ascomycota</taxon>
        <taxon>Pezizomycotina</taxon>
        <taxon>Eurotiomycetes</taxon>
        <taxon>Chaetothyriomycetidae</taxon>
        <taxon>Verrucariales</taxon>
        <taxon>Verrucariaceae</taxon>
        <taxon>Endocarpon</taxon>
    </lineage>
</organism>
<evidence type="ECO:0000313" key="2">
    <source>
        <dbReference type="Proteomes" id="UP000606974"/>
    </source>
</evidence>
<dbReference type="AlphaFoldDB" id="A0A8H7ADL8"/>
<sequence length="76" mass="8594">MRGKGSSNHTSNVGARLMRSRMFLEDEEINVSTEPEDYGGQTRSIRSNLGKQEQPCNTCVLCSDGNEIWKDERNTE</sequence>
<gene>
    <name evidence="1" type="ORF">GJ744_001227</name>
</gene>
<name>A0A8H7ADL8_9EURO</name>
<comment type="caution">
    <text evidence="1">The sequence shown here is derived from an EMBL/GenBank/DDBJ whole genome shotgun (WGS) entry which is preliminary data.</text>
</comment>
<reference evidence="1" key="1">
    <citation type="submission" date="2020-02" db="EMBL/GenBank/DDBJ databases">
        <authorList>
            <person name="Palmer J.M."/>
        </authorList>
    </citation>
    <scope>NUCLEOTIDE SEQUENCE</scope>
    <source>
        <strain evidence="1">EPUS1.4</strain>
        <tissue evidence="1">Thallus</tissue>
    </source>
</reference>
<accession>A0A8H7ADL8</accession>
<dbReference type="Proteomes" id="UP000606974">
    <property type="component" value="Unassembled WGS sequence"/>
</dbReference>
<keyword evidence="2" id="KW-1185">Reference proteome</keyword>